<feature type="compositionally biased region" description="Pro residues" evidence="1">
    <location>
        <begin position="356"/>
        <end position="370"/>
    </location>
</feature>
<keyword evidence="3" id="KW-1185">Reference proteome</keyword>
<dbReference type="Proteomes" id="UP000076798">
    <property type="component" value="Unassembled WGS sequence"/>
</dbReference>
<organism evidence="2 3">
    <name type="scientific">Sistotremastrum suecicum HHB10207 ss-3</name>
    <dbReference type="NCBI Taxonomy" id="1314776"/>
    <lineage>
        <taxon>Eukaryota</taxon>
        <taxon>Fungi</taxon>
        <taxon>Dikarya</taxon>
        <taxon>Basidiomycota</taxon>
        <taxon>Agaricomycotina</taxon>
        <taxon>Agaricomycetes</taxon>
        <taxon>Sistotremastrales</taxon>
        <taxon>Sistotremastraceae</taxon>
        <taxon>Sistotremastrum</taxon>
    </lineage>
</organism>
<evidence type="ECO:0000313" key="2">
    <source>
        <dbReference type="EMBL" id="KZT38794.1"/>
    </source>
</evidence>
<gene>
    <name evidence="2" type="ORF">SISSUDRAFT_1033158</name>
</gene>
<feature type="compositionally biased region" description="Pro residues" evidence="1">
    <location>
        <begin position="308"/>
        <end position="319"/>
    </location>
</feature>
<feature type="compositionally biased region" description="Pro residues" evidence="1">
    <location>
        <begin position="388"/>
        <end position="415"/>
    </location>
</feature>
<feature type="region of interest" description="Disordered" evidence="1">
    <location>
        <begin position="130"/>
        <end position="150"/>
    </location>
</feature>
<evidence type="ECO:0000313" key="3">
    <source>
        <dbReference type="Proteomes" id="UP000076798"/>
    </source>
</evidence>
<feature type="compositionally biased region" description="Low complexity" evidence="1">
    <location>
        <begin position="277"/>
        <end position="301"/>
    </location>
</feature>
<proteinExistence type="predicted"/>
<dbReference type="EMBL" id="KV428057">
    <property type="protein sequence ID" value="KZT38794.1"/>
    <property type="molecule type" value="Genomic_DNA"/>
</dbReference>
<name>A0A166DQL7_9AGAM</name>
<feature type="region of interest" description="Disordered" evidence="1">
    <location>
        <begin position="258"/>
        <end position="415"/>
    </location>
</feature>
<dbReference type="AlphaFoldDB" id="A0A166DQL7"/>
<feature type="region of interest" description="Disordered" evidence="1">
    <location>
        <begin position="1"/>
        <end position="40"/>
    </location>
</feature>
<reference evidence="2 3" key="1">
    <citation type="journal article" date="2016" name="Mol. Biol. Evol.">
        <title>Comparative Genomics of Early-Diverging Mushroom-Forming Fungi Provides Insights into the Origins of Lignocellulose Decay Capabilities.</title>
        <authorList>
            <person name="Nagy L.G."/>
            <person name="Riley R."/>
            <person name="Tritt A."/>
            <person name="Adam C."/>
            <person name="Daum C."/>
            <person name="Floudas D."/>
            <person name="Sun H."/>
            <person name="Yadav J.S."/>
            <person name="Pangilinan J."/>
            <person name="Larsson K.H."/>
            <person name="Matsuura K."/>
            <person name="Barry K."/>
            <person name="Labutti K."/>
            <person name="Kuo R."/>
            <person name="Ohm R.A."/>
            <person name="Bhattacharya S.S."/>
            <person name="Shirouzu T."/>
            <person name="Yoshinaga Y."/>
            <person name="Martin F.M."/>
            <person name="Grigoriev I.V."/>
            <person name="Hibbett D.S."/>
        </authorList>
    </citation>
    <scope>NUCLEOTIDE SEQUENCE [LARGE SCALE GENOMIC DNA]</scope>
    <source>
        <strain evidence="2 3">HHB10207 ss-3</strain>
    </source>
</reference>
<accession>A0A166DQL7</accession>
<evidence type="ECO:0000256" key="1">
    <source>
        <dbReference type="SAM" id="MobiDB-lite"/>
    </source>
</evidence>
<protein>
    <submittedName>
        <fullName evidence="2">Uncharacterized protein</fullName>
    </submittedName>
</protein>
<sequence>MIVSSPAAPVLPTTSPTRRSRRARAENRLGGNDGVRDSVGKSIVVDDGPPSVLKALSISLRELTNRFLTEVHTLGDDEDAVGEEDSTIDMAQEVIRALGREEIMELKNEEDGQSEISLNDQDEHRITIRVPPRPPRVKPDPSESTAWHTLSSPFKNPIPIRRSIFDSNSAVIRQAPPVAYSQIPARVPCKSCATLSEPCHFLLRSRKTDPCWHCESNNQKCERPPEDPVPSLFSAEELRDSISYSVKRRRMATMNMASSLTLQRPSSPIDVDMMDAPNTTSDHPPPSSSSSASSTSTNPTSHSRHAPPSGPSVPHPPEAPSSLARDPRRDVPGLYSSSYAPPPTTSPFVHSQYPQPLLPSQPVAPPPFPPRADYSSSHEMDTSQPQIHDPPTPPTPQPTAQAPPEPVAPPVALIPPPPTTGFFAFNTEAAWRASTIADRRHAANMVKVYRDLTLSWMERVEHFDAVLESRPTGVGSHGTANNGA</sequence>